<accession>A0A075H3L9</accession>
<name>A0A075H3L9_9ARCH</name>
<proteinExistence type="predicted"/>
<feature type="compositionally biased region" description="Acidic residues" evidence="1">
    <location>
        <begin position="112"/>
        <end position="127"/>
    </location>
</feature>
<reference evidence="2" key="1">
    <citation type="journal article" date="2014" name="Genome Biol. Evol.">
        <title>Pangenome evidence for extensive interdomain horizontal transfer affecting lineage core and shell genes in uncultured planktonic thaumarchaeota and euryarchaeota.</title>
        <authorList>
            <person name="Deschamps P."/>
            <person name="Zivanovic Y."/>
            <person name="Moreira D."/>
            <person name="Rodriguez-Valera F."/>
            <person name="Lopez-Garcia P."/>
        </authorList>
    </citation>
    <scope>NUCLEOTIDE SEQUENCE</scope>
</reference>
<protein>
    <submittedName>
        <fullName evidence="2">Uncharacterized protein</fullName>
    </submittedName>
</protein>
<feature type="region of interest" description="Disordered" evidence="1">
    <location>
        <begin position="106"/>
        <end position="127"/>
    </location>
</feature>
<evidence type="ECO:0000313" key="2">
    <source>
        <dbReference type="EMBL" id="AIF10704.1"/>
    </source>
</evidence>
<sequence>MVKEAINECVEKIIAKDFIRAKAIISEHLKNSTNEKIIGSTFALEGIIAKYSNKNQNMADSVEDFKVMKKSINSKLSSVWIDDFEKGYFSVWKVFTKNAVERLEKESVIDNPTEEEQADEAAESSSK</sequence>
<evidence type="ECO:0000256" key="1">
    <source>
        <dbReference type="SAM" id="MobiDB-lite"/>
    </source>
</evidence>
<organism evidence="2">
    <name type="scientific">uncultured marine thaumarchaeote KM3_46_H07</name>
    <dbReference type="NCBI Taxonomy" id="1456163"/>
    <lineage>
        <taxon>Archaea</taxon>
        <taxon>Nitrososphaerota</taxon>
        <taxon>environmental samples</taxon>
    </lineage>
</organism>
<dbReference type="AlphaFoldDB" id="A0A075H3L9"/>
<dbReference type="EMBL" id="KF900898">
    <property type="protein sequence ID" value="AIF10704.1"/>
    <property type="molecule type" value="Genomic_DNA"/>
</dbReference>